<comment type="caution">
    <text evidence="9">The sequence shown here is derived from an EMBL/GenBank/DDBJ whole genome shotgun (WGS) entry which is preliminary data.</text>
</comment>
<name>A0AAN6MM73_9PEZI</name>
<accession>A0AAN6MM73</accession>
<dbReference type="GO" id="GO:0016020">
    <property type="term" value="C:membrane"/>
    <property type="evidence" value="ECO:0007669"/>
    <property type="project" value="UniProtKB-SubCell"/>
</dbReference>
<evidence type="ECO:0000256" key="4">
    <source>
        <dbReference type="ARBA" id="ARBA00023136"/>
    </source>
</evidence>
<sequence>MVNQPLRDWLVAVCILYPLSTAAVVLRLLAVHVRGSGLKPADYLVILSWLCQTGYLIDVSVEAEREILDIDYWRQGFWISQWFWAFGVSSFRLAVLLLYMDLFSADQVRWRVLVGTASVIVGYLVACIFTICLLCRPVQFNWEITLDGKCGNQVAIEYFSAAFNMVLDLWVVYLPLPTIWTLQLAPQKKWILTASFSLGLGTAAANLGRLIQTFQCQTSADATFCFLTSSIIVFAEFSSGILVACVPMLGPLLRRRRGGSTPGGPTPYKDGNSDGPRQRTIGSIPLRGYRRHKESVLDDSLFSKSEPESVHAEPTVEDMEATTALAMMAANMGHRVEVGWPQGSRSGSSVEIHGASPEYGMYPQESRAIVRTLAYNVDRR</sequence>
<feature type="transmembrane region" description="Helical" evidence="7">
    <location>
        <begin position="231"/>
        <end position="253"/>
    </location>
</feature>
<feature type="region of interest" description="Disordered" evidence="6">
    <location>
        <begin position="256"/>
        <end position="283"/>
    </location>
</feature>
<comment type="subcellular location">
    <subcellularLocation>
        <location evidence="1">Membrane</location>
        <topology evidence="1">Multi-pass membrane protein</topology>
    </subcellularLocation>
</comment>
<reference evidence="9" key="2">
    <citation type="submission" date="2023-05" db="EMBL/GenBank/DDBJ databases">
        <authorList>
            <consortium name="Lawrence Berkeley National Laboratory"/>
            <person name="Steindorff A."/>
            <person name="Hensen N."/>
            <person name="Bonometti L."/>
            <person name="Westerberg I."/>
            <person name="Brannstrom I.O."/>
            <person name="Guillou S."/>
            <person name="Cros-Aarteil S."/>
            <person name="Calhoun S."/>
            <person name="Haridas S."/>
            <person name="Kuo A."/>
            <person name="Mondo S."/>
            <person name="Pangilinan J."/>
            <person name="Riley R."/>
            <person name="Labutti K."/>
            <person name="Andreopoulos B."/>
            <person name="Lipzen A."/>
            <person name="Chen C."/>
            <person name="Yanf M."/>
            <person name="Daum C."/>
            <person name="Ng V."/>
            <person name="Clum A."/>
            <person name="Ohm R."/>
            <person name="Martin F."/>
            <person name="Silar P."/>
            <person name="Natvig D."/>
            <person name="Lalanne C."/>
            <person name="Gautier V."/>
            <person name="Ament-Velasquez S.L."/>
            <person name="Kruys A."/>
            <person name="Hutchinson M.I."/>
            <person name="Powell A.J."/>
            <person name="Barry K."/>
            <person name="Miller A.N."/>
            <person name="Grigoriev I.V."/>
            <person name="Debuchy R."/>
            <person name="Gladieux P."/>
            <person name="Thoren M.H."/>
            <person name="Johannesson H."/>
        </authorList>
    </citation>
    <scope>NUCLEOTIDE SEQUENCE</scope>
    <source>
        <strain evidence="9">CBS 103.79</strain>
    </source>
</reference>
<dbReference type="PANTHER" id="PTHR33048">
    <property type="entry name" value="PTH11-LIKE INTEGRAL MEMBRANE PROTEIN (AFU_ORTHOLOGUE AFUA_5G11245)"/>
    <property type="match status" value="1"/>
</dbReference>
<dbReference type="InterPro" id="IPR049326">
    <property type="entry name" value="Rhodopsin_dom_fungi"/>
</dbReference>
<evidence type="ECO:0000313" key="9">
    <source>
        <dbReference type="EMBL" id="KAK3902804.1"/>
    </source>
</evidence>
<proteinExistence type="inferred from homology"/>
<dbReference type="Pfam" id="PF20684">
    <property type="entry name" value="Fung_rhodopsin"/>
    <property type="match status" value="1"/>
</dbReference>
<keyword evidence="2 7" id="KW-0812">Transmembrane</keyword>
<dbReference type="InterPro" id="IPR052337">
    <property type="entry name" value="SAT4-like"/>
</dbReference>
<keyword evidence="3 7" id="KW-1133">Transmembrane helix</keyword>
<evidence type="ECO:0000259" key="8">
    <source>
        <dbReference type="Pfam" id="PF20684"/>
    </source>
</evidence>
<dbReference type="AlphaFoldDB" id="A0AAN6MM73"/>
<dbReference type="Proteomes" id="UP001303889">
    <property type="component" value="Unassembled WGS sequence"/>
</dbReference>
<dbReference type="PANTHER" id="PTHR33048:SF47">
    <property type="entry name" value="INTEGRAL MEMBRANE PROTEIN-RELATED"/>
    <property type="match status" value="1"/>
</dbReference>
<evidence type="ECO:0000256" key="3">
    <source>
        <dbReference type="ARBA" id="ARBA00022989"/>
    </source>
</evidence>
<feature type="domain" description="Rhodopsin" evidence="8">
    <location>
        <begin position="26"/>
        <end position="255"/>
    </location>
</feature>
<feature type="transmembrane region" description="Helical" evidence="7">
    <location>
        <begin position="190"/>
        <end position="211"/>
    </location>
</feature>
<evidence type="ECO:0000256" key="6">
    <source>
        <dbReference type="SAM" id="MobiDB-lite"/>
    </source>
</evidence>
<evidence type="ECO:0000256" key="7">
    <source>
        <dbReference type="SAM" id="Phobius"/>
    </source>
</evidence>
<feature type="transmembrane region" description="Helical" evidence="7">
    <location>
        <begin position="6"/>
        <end position="29"/>
    </location>
</feature>
<feature type="region of interest" description="Disordered" evidence="6">
    <location>
        <begin position="297"/>
        <end position="316"/>
    </location>
</feature>
<evidence type="ECO:0000256" key="5">
    <source>
        <dbReference type="ARBA" id="ARBA00038359"/>
    </source>
</evidence>
<evidence type="ECO:0000313" key="10">
    <source>
        <dbReference type="Proteomes" id="UP001303889"/>
    </source>
</evidence>
<feature type="transmembrane region" description="Helical" evidence="7">
    <location>
        <begin position="81"/>
        <end position="100"/>
    </location>
</feature>
<protein>
    <recommendedName>
        <fullName evidence="8">Rhodopsin domain-containing protein</fullName>
    </recommendedName>
</protein>
<dbReference type="EMBL" id="MU855485">
    <property type="protein sequence ID" value="KAK3902804.1"/>
    <property type="molecule type" value="Genomic_DNA"/>
</dbReference>
<feature type="transmembrane region" description="Helical" evidence="7">
    <location>
        <begin position="159"/>
        <end position="178"/>
    </location>
</feature>
<evidence type="ECO:0000256" key="1">
    <source>
        <dbReference type="ARBA" id="ARBA00004141"/>
    </source>
</evidence>
<keyword evidence="4 7" id="KW-0472">Membrane</keyword>
<comment type="similarity">
    <text evidence="5">Belongs to the SAT4 family.</text>
</comment>
<evidence type="ECO:0000256" key="2">
    <source>
        <dbReference type="ARBA" id="ARBA00022692"/>
    </source>
</evidence>
<keyword evidence="10" id="KW-1185">Reference proteome</keyword>
<organism evidence="9 10">
    <name type="scientific">Staphylotrichum tortipilum</name>
    <dbReference type="NCBI Taxonomy" id="2831512"/>
    <lineage>
        <taxon>Eukaryota</taxon>
        <taxon>Fungi</taxon>
        <taxon>Dikarya</taxon>
        <taxon>Ascomycota</taxon>
        <taxon>Pezizomycotina</taxon>
        <taxon>Sordariomycetes</taxon>
        <taxon>Sordariomycetidae</taxon>
        <taxon>Sordariales</taxon>
        <taxon>Chaetomiaceae</taxon>
        <taxon>Staphylotrichum</taxon>
    </lineage>
</organism>
<gene>
    <name evidence="9" type="ORF">C8A05DRAFT_33459</name>
</gene>
<reference evidence="9" key="1">
    <citation type="journal article" date="2023" name="Mol. Phylogenet. Evol.">
        <title>Genome-scale phylogeny and comparative genomics of the fungal order Sordariales.</title>
        <authorList>
            <person name="Hensen N."/>
            <person name="Bonometti L."/>
            <person name="Westerberg I."/>
            <person name="Brannstrom I.O."/>
            <person name="Guillou S."/>
            <person name="Cros-Aarteil S."/>
            <person name="Calhoun S."/>
            <person name="Haridas S."/>
            <person name="Kuo A."/>
            <person name="Mondo S."/>
            <person name="Pangilinan J."/>
            <person name="Riley R."/>
            <person name="LaButti K."/>
            <person name="Andreopoulos B."/>
            <person name="Lipzen A."/>
            <person name="Chen C."/>
            <person name="Yan M."/>
            <person name="Daum C."/>
            <person name="Ng V."/>
            <person name="Clum A."/>
            <person name="Steindorff A."/>
            <person name="Ohm R.A."/>
            <person name="Martin F."/>
            <person name="Silar P."/>
            <person name="Natvig D.O."/>
            <person name="Lalanne C."/>
            <person name="Gautier V."/>
            <person name="Ament-Velasquez S.L."/>
            <person name="Kruys A."/>
            <person name="Hutchinson M.I."/>
            <person name="Powell A.J."/>
            <person name="Barry K."/>
            <person name="Miller A.N."/>
            <person name="Grigoriev I.V."/>
            <person name="Debuchy R."/>
            <person name="Gladieux P."/>
            <person name="Hiltunen Thoren M."/>
            <person name="Johannesson H."/>
        </authorList>
    </citation>
    <scope>NUCLEOTIDE SEQUENCE</scope>
    <source>
        <strain evidence="9">CBS 103.79</strain>
    </source>
</reference>
<feature type="transmembrane region" description="Helical" evidence="7">
    <location>
        <begin position="112"/>
        <end position="139"/>
    </location>
</feature>